<feature type="region of interest" description="Disordered" evidence="1">
    <location>
        <begin position="108"/>
        <end position="219"/>
    </location>
</feature>
<feature type="compositionally biased region" description="Pro residues" evidence="1">
    <location>
        <begin position="202"/>
        <end position="213"/>
    </location>
</feature>
<dbReference type="Proteomes" id="UP001286313">
    <property type="component" value="Unassembled WGS sequence"/>
</dbReference>
<reference evidence="2" key="1">
    <citation type="submission" date="2023-10" db="EMBL/GenBank/DDBJ databases">
        <title>Genome assemblies of two species of porcelain crab, Petrolisthes cinctipes and Petrolisthes manimaculis (Anomura: Porcellanidae).</title>
        <authorList>
            <person name="Angst P."/>
        </authorList>
    </citation>
    <scope>NUCLEOTIDE SEQUENCE</scope>
    <source>
        <strain evidence="2">PB745_01</strain>
        <tissue evidence="2">Gill</tissue>
    </source>
</reference>
<sequence>MKVSESATQADTLRQAYVASILSHPSPKPLAEEQSCTPRRDGSSPRKRPRSNTTYEEDSATLAPAKKQRQDATLNDISSLLLQFAQRFDKLESDMAIVKGSNSQLLQDREKGKSILPFSSSSSSPSEDEEDDLPPVAQSASSLPSAQPSPSPPPYSPATFSAARSLSPSPIYLPTPILNPSQGSSEERCLPASPSAIQHPTPVLPVPPQPQPQTAPTAAPAAILAEPDSPPDPAAITYYAPPGASFIFQNESEILLFWAGAGYGKFVCVDYNQRAFKLAFLRQLEIFATFLDLCSTSPQVATDQKQAYDYYKWSLPLFSREFKRKVHMSAEKNHPQLSSDGLLPHSEDFQLSFEKARLDKVSPEVFTKETESSTLKRTIKALKSDSLKGLPKLSSFTELSFPNDPLFQLLTAPPAVTHEAVCDLPLSSTYYKTPSVESLAPHHLLKKDTLKHLSNHTGLHVAYQSAEFFLEKHADLFTKDAR</sequence>
<organism evidence="2 3">
    <name type="scientific">Petrolisthes cinctipes</name>
    <name type="common">Flat porcelain crab</name>
    <dbReference type="NCBI Taxonomy" id="88211"/>
    <lineage>
        <taxon>Eukaryota</taxon>
        <taxon>Metazoa</taxon>
        <taxon>Ecdysozoa</taxon>
        <taxon>Arthropoda</taxon>
        <taxon>Crustacea</taxon>
        <taxon>Multicrustacea</taxon>
        <taxon>Malacostraca</taxon>
        <taxon>Eumalacostraca</taxon>
        <taxon>Eucarida</taxon>
        <taxon>Decapoda</taxon>
        <taxon>Pleocyemata</taxon>
        <taxon>Anomura</taxon>
        <taxon>Galatheoidea</taxon>
        <taxon>Porcellanidae</taxon>
        <taxon>Petrolisthes</taxon>
    </lineage>
</organism>
<protein>
    <submittedName>
        <fullName evidence="2">Uncharacterized protein</fullName>
    </submittedName>
</protein>
<feature type="compositionally biased region" description="Pro residues" evidence="1">
    <location>
        <begin position="147"/>
        <end position="156"/>
    </location>
</feature>
<evidence type="ECO:0000313" key="2">
    <source>
        <dbReference type="EMBL" id="KAK3864316.1"/>
    </source>
</evidence>
<dbReference type="AlphaFoldDB" id="A0AAE1EZP3"/>
<accession>A0AAE1EZP3</accession>
<gene>
    <name evidence="2" type="ORF">Pcinc_029993</name>
</gene>
<feature type="region of interest" description="Disordered" evidence="1">
    <location>
        <begin position="22"/>
        <end position="71"/>
    </location>
</feature>
<comment type="caution">
    <text evidence="2">The sequence shown here is derived from an EMBL/GenBank/DDBJ whole genome shotgun (WGS) entry which is preliminary data.</text>
</comment>
<keyword evidence="3" id="KW-1185">Reference proteome</keyword>
<evidence type="ECO:0000256" key="1">
    <source>
        <dbReference type="SAM" id="MobiDB-lite"/>
    </source>
</evidence>
<proteinExistence type="predicted"/>
<dbReference type="EMBL" id="JAWQEG010003821">
    <property type="protein sequence ID" value="KAK3864316.1"/>
    <property type="molecule type" value="Genomic_DNA"/>
</dbReference>
<name>A0AAE1EZP3_PETCI</name>
<feature type="compositionally biased region" description="Low complexity" evidence="1">
    <location>
        <begin position="134"/>
        <end position="146"/>
    </location>
</feature>
<evidence type="ECO:0000313" key="3">
    <source>
        <dbReference type="Proteomes" id="UP001286313"/>
    </source>
</evidence>